<evidence type="ECO:0000259" key="9">
    <source>
        <dbReference type="Pfam" id="PF02868"/>
    </source>
</evidence>
<dbReference type="GO" id="GO:0046872">
    <property type="term" value="F:metal ion binding"/>
    <property type="evidence" value="ECO:0007669"/>
    <property type="project" value="UniProtKB-KW"/>
</dbReference>
<accession>A0AAV4CQ69</accession>
<sequence>MKAALILVGLICQAHACLQRIDQMPGVRDASEIIQRGHNYDKVEQLVEALGLDPDYWSLEEGPSRYIKYDLTRQRLNLYYEGLRVRGFTLQASINSDGQYTGAVSGYVPDISHLDISAGAGVRRKDVKQALAQYINDNNVRINQGDIDSNDLQNFYYERQIYVDYTTGKASVVFYAKALVNIPNYIRSPRALFDGNLNLIKGRFNVRNKDNRECPNAMGGNLMYPGPTYGPGEGEICLNVRVRGDTCILHSRKFVVKNVDNGLDRTKAEIVKFNCEDGLNDASNDGFSANADAFYFSQIFYDVLRTWGKQTEPFDDQITTLFTHYAMWPNAFWDGHAATFGSGDENVYPYAVREVIGHELGHAVTEHSENLVFDGESVAIDEAFADICGKAISAYLDPSFNWKFADNLIRSARDALRYFDDPTRDGRTIANVNDFQTVITDHPALGVGVFDKFFYLVVTDGVPFPDAFEAVVLANRIYWHGETGFYDGACGVLRAASDLNQDVSKYRTAFMHVGIDLSLCCLDGTA</sequence>
<comment type="similarity">
    <text evidence="1">Belongs to the peptidase M4 family.</text>
</comment>
<dbReference type="SUPFAM" id="SSF55486">
    <property type="entry name" value="Metalloproteases ('zincins'), catalytic domain"/>
    <property type="match status" value="1"/>
</dbReference>
<dbReference type="Proteomes" id="UP000735302">
    <property type="component" value="Unassembled WGS sequence"/>
</dbReference>
<dbReference type="PRINTS" id="PR00730">
    <property type="entry name" value="THERMOLYSIN"/>
</dbReference>
<dbReference type="PANTHER" id="PTHR33794">
    <property type="entry name" value="BACILLOLYSIN"/>
    <property type="match status" value="1"/>
</dbReference>
<evidence type="ECO:0000256" key="4">
    <source>
        <dbReference type="ARBA" id="ARBA00022801"/>
    </source>
</evidence>
<keyword evidence="11" id="KW-1185">Reference proteome</keyword>
<dbReference type="Pfam" id="PF02868">
    <property type="entry name" value="Peptidase_M4_C"/>
    <property type="match status" value="1"/>
</dbReference>
<evidence type="ECO:0000256" key="1">
    <source>
        <dbReference type="ARBA" id="ARBA00009388"/>
    </source>
</evidence>
<keyword evidence="5" id="KW-0862">Zinc</keyword>
<dbReference type="Gene3D" id="1.10.390.10">
    <property type="entry name" value="Neutral Protease Domain 2"/>
    <property type="match status" value="1"/>
</dbReference>
<keyword evidence="6" id="KW-0482">Metalloprotease</keyword>
<evidence type="ECO:0000256" key="7">
    <source>
        <dbReference type="SAM" id="SignalP"/>
    </source>
</evidence>
<evidence type="ECO:0000313" key="11">
    <source>
        <dbReference type="Proteomes" id="UP000735302"/>
    </source>
</evidence>
<dbReference type="EMBL" id="BLXT01006863">
    <property type="protein sequence ID" value="GFO34017.1"/>
    <property type="molecule type" value="Genomic_DNA"/>
</dbReference>
<dbReference type="GO" id="GO:0004222">
    <property type="term" value="F:metalloendopeptidase activity"/>
    <property type="evidence" value="ECO:0007669"/>
    <property type="project" value="InterPro"/>
</dbReference>
<dbReference type="Gene3D" id="3.10.170.10">
    <property type="match status" value="1"/>
</dbReference>
<evidence type="ECO:0000256" key="3">
    <source>
        <dbReference type="ARBA" id="ARBA00022723"/>
    </source>
</evidence>
<dbReference type="InterPro" id="IPR050728">
    <property type="entry name" value="Zinc_Metalloprotease_M4"/>
</dbReference>
<dbReference type="InterPro" id="IPR027268">
    <property type="entry name" value="Peptidase_M4/M1_CTD_sf"/>
</dbReference>
<dbReference type="InterPro" id="IPR001570">
    <property type="entry name" value="Peptidase_M4_C_domain"/>
</dbReference>
<feature type="domain" description="Peptidase M4 C-terminal" evidence="9">
    <location>
        <begin position="370"/>
        <end position="515"/>
    </location>
</feature>
<evidence type="ECO:0000313" key="10">
    <source>
        <dbReference type="EMBL" id="GFO34017.1"/>
    </source>
</evidence>
<feature type="signal peptide" evidence="7">
    <location>
        <begin position="1"/>
        <end position="16"/>
    </location>
</feature>
<organism evidence="10 11">
    <name type="scientific">Plakobranchus ocellatus</name>
    <dbReference type="NCBI Taxonomy" id="259542"/>
    <lineage>
        <taxon>Eukaryota</taxon>
        <taxon>Metazoa</taxon>
        <taxon>Spiralia</taxon>
        <taxon>Lophotrochozoa</taxon>
        <taxon>Mollusca</taxon>
        <taxon>Gastropoda</taxon>
        <taxon>Heterobranchia</taxon>
        <taxon>Euthyneura</taxon>
        <taxon>Panpulmonata</taxon>
        <taxon>Sacoglossa</taxon>
        <taxon>Placobranchoidea</taxon>
        <taxon>Plakobranchidae</taxon>
        <taxon>Plakobranchus</taxon>
    </lineage>
</organism>
<proteinExistence type="inferred from homology"/>
<feature type="chain" id="PRO_5043887245" evidence="7">
    <location>
        <begin position="17"/>
        <end position="526"/>
    </location>
</feature>
<feature type="domain" description="Peptidase M4" evidence="8">
    <location>
        <begin position="238"/>
        <end position="366"/>
    </location>
</feature>
<dbReference type="Pfam" id="PF01447">
    <property type="entry name" value="Peptidase_M4"/>
    <property type="match status" value="1"/>
</dbReference>
<dbReference type="GO" id="GO:0006508">
    <property type="term" value="P:proteolysis"/>
    <property type="evidence" value="ECO:0007669"/>
    <property type="project" value="UniProtKB-KW"/>
</dbReference>
<dbReference type="AlphaFoldDB" id="A0AAV4CQ69"/>
<evidence type="ECO:0000256" key="2">
    <source>
        <dbReference type="ARBA" id="ARBA00022670"/>
    </source>
</evidence>
<keyword evidence="3" id="KW-0479">Metal-binding</keyword>
<dbReference type="PANTHER" id="PTHR33794:SF1">
    <property type="entry name" value="BACILLOLYSIN"/>
    <property type="match status" value="1"/>
</dbReference>
<keyword evidence="2" id="KW-0645">Protease</keyword>
<comment type="caution">
    <text evidence="10">The sequence shown here is derived from an EMBL/GenBank/DDBJ whole genome shotgun (WGS) entry which is preliminary data.</text>
</comment>
<evidence type="ECO:0000259" key="8">
    <source>
        <dbReference type="Pfam" id="PF01447"/>
    </source>
</evidence>
<protein>
    <submittedName>
        <fullName evidence="10">Hemagglutinin</fullName>
    </submittedName>
</protein>
<reference evidence="10 11" key="1">
    <citation type="journal article" date="2021" name="Elife">
        <title>Chloroplast acquisition without the gene transfer in kleptoplastic sea slugs, Plakobranchus ocellatus.</title>
        <authorList>
            <person name="Maeda T."/>
            <person name="Takahashi S."/>
            <person name="Yoshida T."/>
            <person name="Shimamura S."/>
            <person name="Takaki Y."/>
            <person name="Nagai Y."/>
            <person name="Toyoda A."/>
            <person name="Suzuki Y."/>
            <person name="Arimoto A."/>
            <person name="Ishii H."/>
            <person name="Satoh N."/>
            <person name="Nishiyama T."/>
            <person name="Hasebe M."/>
            <person name="Maruyama T."/>
            <person name="Minagawa J."/>
            <person name="Obokata J."/>
            <person name="Shigenobu S."/>
        </authorList>
    </citation>
    <scope>NUCLEOTIDE SEQUENCE [LARGE SCALE GENOMIC DNA]</scope>
</reference>
<keyword evidence="7" id="KW-0732">Signal</keyword>
<gene>
    <name evidence="10" type="ORF">PoB_006052200</name>
</gene>
<keyword evidence="4" id="KW-0378">Hydrolase</keyword>
<dbReference type="InterPro" id="IPR023612">
    <property type="entry name" value="Peptidase_M4"/>
</dbReference>
<dbReference type="InterPro" id="IPR013856">
    <property type="entry name" value="Peptidase_M4_domain"/>
</dbReference>
<evidence type="ECO:0000256" key="6">
    <source>
        <dbReference type="ARBA" id="ARBA00023049"/>
    </source>
</evidence>
<name>A0AAV4CQ69_9GAST</name>
<evidence type="ECO:0000256" key="5">
    <source>
        <dbReference type="ARBA" id="ARBA00022833"/>
    </source>
</evidence>